<gene>
    <name evidence="1" type="ORF">Psch_01006</name>
</gene>
<dbReference type="AlphaFoldDB" id="A0A4Y7RFG6"/>
<evidence type="ECO:0000313" key="2">
    <source>
        <dbReference type="Proteomes" id="UP000298324"/>
    </source>
</evidence>
<name>A0A4Y7RFG6_9FIRM</name>
<proteinExistence type="predicted"/>
<comment type="caution">
    <text evidence="1">The sequence shown here is derived from an EMBL/GenBank/DDBJ whole genome shotgun (WGS) entry which is preliminary data.</text>
</comment>
<accession>A0A4Y7RFG6</accession>
<protein>
    <submittedName>
        <fullName evidence="1">Uncharacterized protein</fullName>
    </submittedName>
</protein>
<organism evidence="1 2">
    <name type="scientific">Pelotomaculum schinkii</name>
    <dbReference type="NCBI Taxonomy" id="78350"/>
    <lineage>
        <taxon>Bacteria</taxon>
        <taxon>Bacillati</taxon>
        <taxon>Bacillota</taxon>
        <taxon>Clostridia</taxon>
        <taxon>Eubacteriales</taxon>
        <taxon>Desulfotomaculaceae</taxon>
        <taxon>Pelotomaculum</taxon>
    </lineage>
</organism>
<reference evidence="1 2" key="1">
    <citation type="journal article" date="2018" name="Environ. Microbiol.">
        <title>Novel energy conservation strategies and behaviour of Pelotomaculum schinkii driving syntrophic propionate catabolism.</title>
        <authorList>
            <person name="Hidalgo-Ahumada C.A.P."/>
            <person name="Nobu M.K."/>
            <person name="Narihiro T."/>
            <person name="Tamaki H."/>
            <person name="Liu W.T."/>
            <person name="Kamagata Y."/>
            <person name="Stams A.J.M."/>
            <person name="Imachi H."/>
            <person name="Sousa D.Z."/>
        </authorList>
    </citation>
    <scope>NUCLEOTIDE SEQUENCE [LARGE SCALE GENOMIC DNA]</scope>
    <source>
        <strain evidence="1 2">HH</strain>
    </source>
</reference>
<sequence>MKAILIGAAVLVLLTISYLKGRSKMREAERMDQLVTEKYQIGELLGTVSYHGGFPPIPRPAPLKVGLAGGSLVLYSLKGDAGTIPFQRIKKIEHFTTRTKANLKNKSVVLWGPIAPMVFKDKYRHFTLIKYTDINNDENNLLLELKDSGACREFSGQLSGSWRSFKKNSP</sequence>
<keyword evidence="2" id="KW-1185">Reference proteome</keyword>
<dbReference type="Proteomes" id="UP000298324">
    <property type="component" value="Unassembled WGS sequence"/>
</dbReference>
<evidence type="ECO:0000313" key="1">
    <source>
        <dbReference type="EMBL" id="TEB07452.1"/>
    </source>
</evidence>
<dbReference type="EMBL" id="QFGA01000001">
    <property type="protein sequence ID" value="TEB07452.1"/>
    <property type="molecule type" value="Genomic_DNA"/>
</dbReference>
<dbReference type="RefSeq" id="WP_190239344.1">
    <property type="nucleotide sequence ID" value="NZ_QFGA01000001.1"/>
</dbReference>